<organism evidence="5 6">
    <name type="scientific">Varibaculum cambriense</name>
    <dbReference type="NCBI Taxonomy" id="184870"/>
    <lineage>
        <taxon>Bacteria</taxon>
        <taxon>Bacillati</taxon>
        <taxon>Actinomycetota</taxon>
        <taxon>Actinomycetes</taxon>
        <taxon>Actinomycetales</taxon>
        <taxon>Actinomycetaceae</taxon>
        <taxon>Varibaculum</taxon>
    </lineage>
</organism>
<keyword evidence="4" id="KW-0131">Cell cycle</keyword>
<name>A0AB34WY02_9ACTO</name>
<evidence type="ECO:0000313" key="6">
    <source>
        <dbReference type="Proteomes" id="UP000070572"/>
    </source>
</evidence>
<evidence type="ECO:0000313" key="5">
    <source>
        <dbReference type="EMBL" id="KXB80044.1"/>
    </source>
</evidence>
<reference evidence="5 6" key="1">
    <citation type="submission" date="2016-01" db="EMBL/GenBank/DDBJ databases">
        <authorList>
            <person name="Mitreva M."/>
            <person name="Pepin K.H."/>
            <person name="Mihindukulasuriya K.A."/>
            <person name="Fulton R."/>
            <person name="Fronick C."/>
            <person name="O'Laughlin M."/>
            <person name="Miner T."/>
            <person name="Herter B."/>
            <person name="Rosa B.A."/>
            <person name="Cordes M."/>
            <person name="Tomlinson C."/>
            <person name="Wollam A."/>
            <person name="Palsikar V.B."/>
            <person name="Mardis E.R."/>
            <person name="Wilson R.K."/>
        </authorList>
    </citation>
    <scope>NUCLEOTIDE SEQUENCE [LARGE SCALE GENOMIC DNA]</scope>
    <source>
        <strain evidence="5 6">DNF00696</strain>
    </source>
</reference>
<dbReference type="InterPro" id="IPR036390">
    <property type="entry name" value="WH_DNA-bd_sf"/>
</dbReference>
<dbReference type="PIRSF" id="PIRSF019345">
    <property type="entry name" value="ScpB"/>
    <property type="match status" value="1"/>
</dbReference>
<dbReference type="EMBL" id="LSDN01000019">
    <property type="protein sequence ID" value="KXB80044.1"/>
    <property type="molecule type" value="Genomic_DNA"/>
</dbReference>
<sequence>MEPQMTNSADEQLLAALEAILIVASEPLSPEELAPRLKSSPQQVKAALEQLRAEYAGETARPHGFVLRNVAGGWRLYSAPTQEEIVSEFLTQGGTSHLSNPALETLAVIAYRQPVSRSVIASIRGVSVDGVVRTLLAHDLIHEVERADSGAILYGTTTSFLERMGLASLDELPPLAPHLPGSEELDELEARLKQ</sequence>
<dbReference type="GO" id="GO:0051304">
    <property type="term" value="P:chromosome separation"/>
    <property type="evidence" value="ECO:0007669"/>
    <property type="project" value="InterPro"/>
</dbReference>
<evidence type="ECO:0000256" key="1">
    <source>
        <dbReference type="ARBA" id="ARBA00022490"/>
    </source>
</evidence>
<keyword evidence="2" id="KW-0132">Cell division</keyword>
<dbReference type="NCBIfam" id="TIGR00281">
    <property type="entry name" value="SMC-Scp complex subunit ScpB"/>
    <property type="match status" value="1"/>
</dbReference>
<dbReference type="Gene3D" id="1.10.10.10">
    <property type="entry name" value="Winged helix-like DNA-binding domain superfamily/Winged helix DNA-binding domain"/>
    <property type="match status" value="2"/>
</dbReference>
<keyword evidence="3" id="KW-0159">Chromosome partition</keyword>
<dbReference type="InterPro" id="IPR005234">
    <property type="entry name" value="ScpB_csome_segregation"/>
</dbReference>
<dbReference type="AlphaFoldDB" id="A0AB34WY02"/>
<dbReference type="InterPro" id="IPR036388">
    <property type="entry name" value="WH-like_DNA-bd_sf"/>
</dbReference>
<proteinExistence type="predicted"/>
<dbReference type="GO" id="GO:0051301">
    <property type="term" value="P:cell division"/>
    <property type="evidence" value="ECO:0007669"/>
    <property type="project" value="UniProtKB-KW"/>
</dbReference>
<keyword evidence="1" id="KW-0963">Cytoplasm</keyword>
<evidence type="ECO:0000256" key="2">
    <source>
        <dbReference type="ARBA" id="ARBA00022618"/>
    </source>
</evidence>
<dbReference type="SUPFAM" id="SSF46785">
    <property type="entry name" value="Winged helix' DNA-binding domain"/>
    <property type="match status" value="2"/>
</dbReference>
<protein>
    <submittedName>
        <fullName evidence="5">Segregation and condensation protein B</fullName>
    </submittedName>
</protein>
<evidence type="ECO:0000256" key="3">
    <source>
        <dbReference type="ARBA" id="ARBA00022829"/>
    </source>
</evidence>
<dbReference type="PANTHER" id="PTHR34298">
    <property type="entry name" value="SEGREGATION AND CONDENSATION PROTEIN B"/>
    <property type="match status" value="1"/>
</dbReference>
<dbReference type="PANTHER" id="PTHR34298:SF2">
    <property type="entry name" value="SEGREGATION AND CONDENSATION PROTEIN B"/>
    <property type="match status" value="1"/>
</dbReference>
<comment type="caution">
    <text evidence="5">The sequence shown here is derived from an EMBL/GenBank/DDBJ whole genome shotgun (WGS) entry which is preliminary data.</text>
</comment>
<dbReference type="Proteomes" id="UP000070572">
    <property type="component" value="Unassembled WGS sequence"/>
</dbReference>
<gene>
    <name evidence="5" type="ORF">HMPREF1862_01519</name>
</gene>
<accession>A0AB34WY02</accession>
<dbReference type="Pfam" id="PF04079">
    <property type="entry name" value="SMC_ScpB"/>
    <property type="match status" value="1"/>
</dbReference>
<evidence type="ECO:0000256" key="4">
    <source>
        <dbReference type="ARBA" id="ARBA00023306"/>
    </source>
</evidence>